<sequence>MNGKKLTAVVALALAAGTLAACDPTSGPSWRALGFESRASASGQVSLKSSTVFNIAGLTDVRRTSAPGMSDTTARIETSANYSHGSWQIKGSWRDGLVRFTFEGWALDSLNNQINNHGHIPLAPAHSQDSAPRPSDHDGSWTKGGCTTFTTYYRSTNPSHPGTGIATVTLCDHGRGPSGFGSWAGPDTVAVSVWDTRTPLGANTYPYDDASPYVGYSAGGTMANDKVSVRSADRGIAPTVTPSPIGFTEVPQ</sequence>
<dbReference type="PROSITE" id="PS51257">
    <property type="entry name" value="PROKAR_LIPOPROTEIN"/>
    <property type="match status" value="1"/>
</dbReference>
<dbReference type="AlphaFoldDB" id="A0A6J7JHY3"/>
<name>A0A6J7JHY3_9ZZZZ</name>
<accession>A0A6J7JHY3</accession>
<proteinExistence type="predicted"/>
<dbReference type="EMBL" id="CAFBND010000041">
    <property type="protein sequence ID" value="CAB4942995.1"/>
    <property type="molecule type" value="Genomic_DNA"/>
</dbReference>
<gene>
    <name evidence="2" type="ORF">UFOPK3268_01276</name>
    <name evidence="3" type="ORF">UFOPK3752_01181</name>
    <name evidence="4" type="ORF">UFOPK4150_02178</name>
</gene>
<reference evidence="3" key="1">
    <citation type="submission" date="2020-05" db="EMBL/GenBank/DDBJ databases">
        <authorList>
            <person name="Chiriac C."/>
            <person name="Salcher M."/>
            <person name="Ghai R."/>
            <person name="Kavagutti S V."/>
        </authorList>
    </citation>
    <scope>NUCLEOTIDE SEQUENCE</scope>
</reference>
<evidence type="ECO:0000313" key="3">
    <source>
        <dbReference type="EMBL" id="CAB4942995.1"/>
    </source>
</evidence>
<feature type="region of interest" description="Disordered" evidence="1">
    <location>
        <begin position="119"/>
        <end position="142"/>
    </location>
</feature>
<evidence type="ECO:0000313" key="4">
    <source>
        <dbReference type="EMBL" id="CAB5039454.1"/>
    </source>
</evidence>
<dbReference type="EMBL" id="CAFBIZ010000176">
    <property type="protein sequence ID" value="CAB4851513.1"/>
    <property type="molecule type" value="Genomic_DNA"/>
</dbReference>
<evidence type="ECO:0000313" key="2">
    <source>
        <dbReference type="EMBL" id="CAB4851513.1"/>
    </source>
</evidence>
<organism evidence="3">
    <name type="scientific">freshwater metagenome</name>
    <dbReference type="NCBI Taxonomy" id="449393"/>
    <lineage>
        <taxon>unclassified sequences</taxon>
        <taxon>metagenomes</taxon>
        <taxon>ecological metagenomes</taxon>
    </lineage>
</organism>
<evidence type="ECO:0000256" key="1">
    <source>
        <dbReference type="SAM" id="MobiDB-lite"/>
    </source>
</evidence>
<dbReference type="EMBL" id="CAFBPU010000066">
    <property type="protein sequence ID" value="CAB5039454.1"/>
    <property type="molecule type" value="Genomic_DNA"/>
</dbReference>
<protein>
    <submittedName>
        <fullName evidence="3">Unannotated protein</fullName>
    </submittedName>
</protein>